<accession>A0AAD6T7A5</accession>
<protein>
    <submittedName>
        <fullName evidence="1">Uncharacterized protein</fullName>
    </submittedName>
</protein>
<proteinExistence type="predicted"/>
<comment type="caution">
    <text evidence="1">The sequence shown here is derived from an EMBL/GenBank/DDBJ whole genome shotgun (WGS) entry which is preliminary data.</text>
</comment>
<gene>
    <name evidence="1" type="ORF">C8F04DRAFT_227060</name>
</gene>
<keyword evidence="2" id="KW-1185">Reference proteome</keyword>
<dbReference type="AlphaFoldDB" id="A0AAD6T7A5"/>
<sequence length="277" mass="31466">MPPHTAASSRTLELMRVDLAPGARSVPCARPQTRRTCVYLAHSAAVPWARRVRLHRAPAHAWARAPGFAQTRSSFVQTRRCRLPHPDTHLSTLTYGFSFFFPVIRVNRVQRLPLQFPLNRKRERERGAKLAYRKGARDMLRLRGCGRGCVLERGGVRRGGVRRGESARVRAREWARDGERCARTHTRGGARARSQWGWWRRPVRQRTAAGGPSACIVLVWWWSRPAFAVRALASLMTSAFSVCGCGVPSRIARGWTRGSVQFLFLYKQTIEPLAYVR</sequence>
<dbReference type="Proteomes" id="UP001218188">
    <property type="component" value="Unassembled WGS sequence"/>
</dbReference>
<dbReference type="EMBL" id="JARJCM010000020">
    <property type="protein sequence ID" value="KAJ7040769.1"/>
    <property type="molecule type" value="Genomic_DNA"/>
</dbReference>
<reference evidence="1" key="1">
    <citation type="submission" date="2023-03" db="EMBL/GenBank/DDBJ databases">
        <title>Massive genome expansion in bonnet fungi (Mycena s.s.) driven by repeated elements and novel gene families across ecological guilds.</title>
        <authorList>
            <consortium name="Lawrence Berkeley National Laboratory"/>
            <person name="Harder C.B."/>
            <person name="Miyauchi S."/>
            <person name="Viragh M."/>
            <person name="Kuo A."/>
            <person name="Thoen E."/>
            <person name="Andreopoulos B."/>
            <person name="Lu D."/>
            <person name="Skrede I."/>
            <person name="Drula E."/>
            <person name="Henrissat B."/>
            <person name="Morin E."/>
            <person name="Kohler A."/>
            <person name="Barry K."/>
            <person name="LaButti K."/>
            <person name="Morin E."/>
            <person name="Salamov A."/>
            <person name="Lipzen A."/>
            <person name="Mereny Z."/>
            <person name="Hegedus B."/>
            <person name="Baldrian P."/>
            <person name="Stursova M."/>
            <person name="Weitz H."/>
            <person name="Taylor A."/>
            <person name="Grigoriev I.V."/>
            <person name="Nagy L.G."/>
            <person name="Martin F."/>
            <person name="Kauserud H."/>
        </authorList>
    </citation>
    <scope>NUCLEOTIDE SEQUENCE</scope>
    <source>
        <strain evidence="1">CBHHK200</strain>
    </source>
</reference>
<evidence type="ECO:0000313" key="1">
    <source>
        <dbReference type="EMBL" id="KAJ7040769.1"/>
    </source>
</evidence>
<evidence type="ECO:0000313" key="2">
    <source>
        <dbReference type="Proteomes" id="UP001218188"/>
    </source>
</evidence>
<organism evidence="1 2">
    <name type="scientific">Mycena alexandri</name>
    <dbReference type="NCBI Taxonomy" id="1745969"/>
    <lineage>
        <taxon>Eukaryota</taxon>
        <taxon>Fungi</taxon>
        <taxon>Dikarya</taxon>
        <taxon>Basidiomycota</taxon>
        <taxon>Agaricomycotina</taxon>
        <taxon>Agaricomycetes</taxon>
        <taxon>Agaricomycetidae</taxon>
        <taxon>Agaricales</taxon>
        <taxon>Marasmiineae</taxon>
        <taxon>Mycenaceae</taxon>
        <taxon>Mycena</taxon>
    </lineage>
</organism>
<name>A0AAD6T7A5_9AGAR</name>